<comment type="caution">
    <text evidence="2">The sequence shown here is derived from an EMBL/GenBank/DDBJ whole genome shotgun (WGS) entry which is preliminary data.</text>
</comment>
<accession>A0ABN9WMA6</accession>
<evidence type="ECO:0000313" key="3">
    <source>
        <dbReference type="Proteomes" id="UP001189429"/>
    </source>
</evidence>
<sequence length="345" mass="36878">AAAGVTFVEECGQRDAVAGTLVSAVELTGEFMGQGESVWEPFLEPWCLGAEMQYDLPRGELDIRVLDVQVATGWLDGEEDVNVSPQNSFVNGQISTPIPTLSRSGSALGNPLTSDRVEVLLNKAATAPMPRLRTSMTEDRPSTPTNSDLGRRVDDVRATTLGSELLRGGGGKVDRASPLMINLTPGLLQAVLCFTNQLPETTDTKTDDEAIGAARGGRMVTKWWRRSANEEGDLLVGAADEPRFAALNLTGKALDTWFHHGNDIENAKKDAKASLWEADPPEPHLTLGTGRLQLVPLDGNITVPANTAMAVQVQEDPTAVAAAQGAQPRESHSSLSRVSNVFSEE</sequence>
<dbReference type="Proteomes" id="UP001189429">
    <property type="component" value="Unassembled WGS sequence"/>
</dbReference>
<evidence type="ECO:0000313" key="2">
    <source>
        <dbReference type="EMBL" id="CAK0887729.1"/>
    </source>
</evidence>
<name>A0ABN9WMA6_9DINO</name>
<feature type="region of interest" description="Disordered" evidence="1">
    <location>
        <begin position="318"/>
        <end position="345"/>
    </location>
</feature>
<dbReference type="EMBL" id="CAUYUJ010018980">
    <property type="protein sequence ID" value="CAK0887729.1"/>
    <property type="molecule type" value="Genomic_DNA"/>
</dbReference>
<reference evidence="2" key="1">
    <citation type="submission" date="2023-10" db="EMBL/GenBank/DDBJ databases">
        <authorList>
            <person name="Chen Y."/>
            <person name="Shah S."/>
            <person name="Dougan E. K."/>
            <person name="Thang M."/>
            <person name="Chan C."/>
        </authorList>
    </citation>
    <scope>NUCLEOTIDE SEQUENCE [LARGE SCALE GENOMIC DNA]</scope>
</reference>
<protein>
    <submittedName>
        <fullName evidence="2">Uncharacterized protein</fullName>
    </submittedName>
</protein>
<proteinExistence type="predicted"/>
<keyword evidence="3" id="KW-1185">Reference proteome</keyword>
<feature type="non-terminal residue" evidence="2">
    <location>
        <position position="345"/>
    </location>
</feature>
<gene>
    <name evidence="2" type="ORF">PCOR1329_LOCUS68707</name>
</gene>
<feature type="compositionally biased region" description="Polar residues" evidence="1">
    <location>
        <begin position="333"/>
        <end position="345"/>
    </location>
</feature>
<organism evidence="2 3">
    <name type="scientific">Prorocentrum cordatum</name>
    <dbReference type="NCBI Taxonomy" id="2364126"/>
    <lineage>
        <taxon>Eukaryota</taxon>
        <taxon>Sar</taxon>
        <taxon>Alveolata</taxon>
        <taxon>Dinophyceae</taxon>
        <taxon>Prorocentrales</taxon>
        <taxon>Prorocentraceae</taxon>
        <taxon>Prorocentrum</taxon>
    </lineage>
</organism>
<evidence type="ECO:0000256" key="1">
    <source>
        <dbReference type="SAM" id="MobiDB-lite"/>
    </source>
</evidence>
<feature type="non-terminal residue" evidence="2">
    <location>
        <position position="1"/>
    </location>
</feature>